<evidence type="ECO:0000313" key="3">
    <source>
        <dbReference type="Proteomes" id="UP000602198"/>
    </source>
</evidence>
<reference evidence="2 3" key="1">
    <citation type="submission" date="2021-01" db="EMBL/GenBank/DDBJ databases">
        <title>WGS of actinomycetes isolated from Thailand.</title>
        <authorList>
            <person name="Thawai C."/>
        </authorList>
    </citation>
    <scope>NUCLEOTIDE SEQUENCE [LARGE SCALE GENOMIC DNA]</scope>
    <source>
        <strain evidence="2 3">LPG 2</strain>
    </source>
</reference>
<dbReference type="Pfam" id="PF01844">
    <property type="entry name" value="HNH"/>
    <property type="match status" value="1"/>
</dbReference>
<keyword evidence="3" id="KW-1185">Reference proteome</keyword>
<dbReference type="Gene3D" id="1.10.30.50">
    <property type="match status" value="1"/>
</dbReference>
<dbReference type="EMBL" id="JAERRJ010000001">
    <property type="protein sequence ID" value="MBL1073438.1"/>
    <property type="molecule type" value="Genomic_DNA"/>
</dbReference>
<feature type="domain" description="HNH nuclease" evidence="1">
    <location>
        <begin position="45"/>
        <end position="96"/>
    </location>
</feature>
<evidence type="ECO:0000313" key="2">
    <source>
        <dbReference type="EMBL" id="MBL1073438.1"/>
    </source>
</evidence>
<accession>A0ABS1LYF5</accession>
<keyword evidence="2" id="KW-0540">Nuclease</keyword>
<evidence type="ECO:0000259" key="1">
    <source>
        <dbReference type="SMART" id="SM00507"/>
    </source>
</evidence>
<dbReference type="RefSeq" id="WP_201943376.1">
    <property type="nucleotide sequence ID" value="NZ_JAERRJ010000001.1"/>
</dbReference>
<dbReference type="Proteomes" id="UP000602198">
    <property type="component" value="Unassembled WGS sequence"/>
</dbReference>
<proteinExistence type="predicted"/>
<dbReference type="InterPro" id="IPR003615">
    <property type="entry name" value="HNH_nuc"/>
</dbReference>
<name>A0ABS1LYF5_9NOCA</name>
<sequence length="114" mass="12390">MPSKPPRVCNRCRKPAPSGRRCPCTPAWSGRNGYTGSGSTRRWRTLREAKLATDPICERPGCVALAVEVDHIEPVGAGGDRYDWDNLQSLCHPCHEAKTSAEAAAARYPSDLGI</sequence>
<comment type="caution">
    <text evidence="2">The sequence shown here is derived from an EMBL/GenBank/DDBJ whole genome shotgun (WGS) entry which is preliminary data.</text>
</comment>
<dbReference type="SMART" id="SM00507">
    <property type="entry name" value="HNHc"/>
    <property type="match status" value="1"/>
</dbReference>
<dbReference type="InterPro" id="IPR002711">
    <property type="entry name" value="HNH"/>
</dbReference>
<protein>
    <submittedName>
        <fullName evidence="2">HNH endonuclease</fullName>
    </submittedName>
</protein>
<keyword evidence="2" id="KW-0255">Endonuclease</keyword>
<gene>
    <name evidence="2" type="ORF">JK358_03430</name>
</gene>
<dbReference type="GO" id="GO:0004519">
    <property type="term" value="F:endonuclease activity"/>
    <property type="evidence" value="ECO:0007669"/>
    <property type="project" value="UniProtKB-KW"/>
</dbReference>
<keyword evidence="2" id="KW-0378">Hydrolase</keyword>
<organism evidence="2 3">
    <name type="scientific">Nocardia acididurans</name>
    <dbReference type="NCBI Taxonomy" id="2802282"/>
    <lineage>
        <taxon>Bacteria</taxon>
        <taxon>Bacillati</taxon>
        <taxon>Actinomycetota</taxon>
        <taxon>Actinomycetes</taxon>
        <taxon>Mycobacteriales</taxon>
        <taxon>Nocardiaceae</taxon>
        <taxon>Nocardia</taxon>
    </lineage>
</organism>
<dbReference type="CDD" id="cd00085">
    <property type="entry name" value="HNHc"/>
    <property type="match status" value="1"/>
</dbReference>